<protein>
    <submittedName>
        <fullName evidence="3">Unannotated protein</fullName>
    </submittedName>
</protein>
<keyword evidence="1" id="KW-0812">Transmembrane</keyword>
<evidence type="ECO:0000256" key="1">
    <source>
        <dbReference type="SAM" id="Phobius"/>
    </source>
</evidence>
<feature type="transmembrane region" description="Helical" evidence="1">
    <location>
        <begin position="42"/>
        <end position="66"/>
    </location>
</feature>
<organism evidence="3">
    <name type="scientific">freshwater metagenome</name>
    <dbReference type="NCBI Taxonomy" id="449393"/>
    <lineage>
        <taxon>unclassified sequences</taxon>
        <taxon>metagenomes</taxon>
        <taxon>ecological metagenomes</taxon>
    </lineage>
</organism>
<gene>
    <name evidence="3" type="ORF">UFOPK3381_01000</name>
</gene>
<accession>A0A6J7E473</accession>
<reference evidence="3" key="1">
    <citation type="submission" date="2020-05" db="EMBL/GenBank/DDBJ databases">
        <authorList>
            <person name="Chiriac C."/>
            <person name="Salcher M."/>
            <person name="Ghai R."/>
            <person name="Kavagutti S V."/>
        </authorList>
    </citation>
    <scope>NUCLEOTIDE SEQUENCE</scope>
</reference>
<keyword evidence="1" id="KW-1133">Transmembrane helix</keyword>
<feature type="domain" description="DZANK-type" evidence="2">
    <location>
        <begin position="82"/>
        <end position="127"/>
    </location>
</feature>
<sequence length="131" mass="14212">MKNLRRLGRVARFVVGLAMVVWTIYGVTTMLTHVVSGAERGLAAFLLIVGAVLWVPALILGFHLMGGGRFLKATRRPKQFCCLACNESMPALALFCPHCGSEAHRAPICRSCGAPRQVDHRFCRDCGASAV</sequence>
<dbReference type="InterPro" id="IPR025874">
    <property type="entry name" value="DZR"/>
</dbReference>
<dbReference type="AlphaFoldDB" id="A0A6J7E473"/>
<evidence type="ECO:0000313" key="3">
    <source>
        <dbReference type="EMBL" id="CAB4874543.1"/>
    </source>
</evidence>
<keyword evidence="1" id="KW-0472">Membrane</keyword>
<dbReference type="EMBL" id="CAFBLN010000043">
    <property type="protein sequence ID" value="CAB4874543.1"/>
    <property type="molecule type" value="Genomic_DNA"/>
</dbReference>
<feature type="transmembrane region" description="Helical" evidence="1">
    <location>
        <begin position="12"/>
        <end position="36"/>
    </location>
</feature>
<proteinExistence type="predicted"/>
<dbReference type="Pfam" id="PF12773">
    <property type="entry name" value="DZR"/>
    <property type="match status" value="1"/>
</dbReference>
<name>A0A6J7E473_9ZZZZ</name>
<evidence type="ECO:0000259" key="2">
    <source>
        <dbReference type="Pfam" id="PF12773"/>
    </source>
</evidence>